<feature type="compositionally biased region" description="Polar residues" evidence="1">
    <location>
        <begin position="42"/>
        <end position="63"/>
    </location>
</feature>
<evidence type="ECO:0000313" key="3">
    <source>
        <dbReference type="Proteomes" id="UP000241818"/>
    </source>
</evidence>
<reference evidence="2 3" key="1">
    <citation type="journal article" date="2018" name="New Phytol.">
        <title>Comparative genomics and transcriptomics depict ericoid mycorrhizal fungi as versatile saprotrophs and plant mutualists.</title>
        <authorList>
            <person name="Martino E."/>
            <person name="Morin E."/>
            <person name="Grelet G.A."/>
            <person name="Kuo A."/>
            <person name="Kohler A."/>
            <person name="Daghino S."/>
            <person name="Barry K.W."/>
            <person name="Cichocki N."/>
            <person name="Clum A."/>
            <person name="Dockter R.B."/>
            <person name="Hainaut M."/>
            <person name="Kuo R.C."/>
            <person name="LaButti K."/>
            <person name="Lindahl B.D."/>
            <person name="Lindquist E.A."/>
            <person name="Lipzen A."/>
            <person name="Khouja H.R."/>
            <person name="Magnuson J."/>
            <person name="Murat C."/>
            <person name="Ohm R.A."/>
            <person name="Singer S.W."/>
            <person name="Spatafora J.W."/>
            <person name="Wang M."/>
            <person name="Veneault-Fourrey C."/>
            <person name="Henrissat B."/>
            <person name="Grigoriev I.V."/>
            <person name="Martin F.M."/>
            <person name="Perotto S."/>
        </authorList>
    </citation>
    <scope>NUCLEOTIDE SEQUENCE [LARGE SCALE GENOMIC DNA]</scope>
    <source>
        <strain evidence="2 3">ATCC 22711</strain>
    </source>
</reference>
<organism evidence="2 3">
    <name type="scientific">Amorphotheca resinae ATCC 22711</name>
    <dbReference type="NCBI Taxonomy" id="857342"/>
    <lineage>
        <taxon>Eukaryota</taxon>
        <taxon>Fungi</taxon>
        <taxon>Dikarya</taxon>
        <taxon>Ascomycota</taxon>
        <taxon>Pezizomycotina</taxon>
        <taxon>Leotiomycetes</taxon>
        <taxon>Helotiales</taxon>
        <taxon>Amorphothecaceae</taxon>
        <taxon>Amorphotheca</taxon>
    </lineage>
</organism>
<protein>
    <submittedName>
        <fullName evidence="2">Uncharacterized protein</fullName>
    </submittedName>
</protein>
<name>A0A2T3B605_AMORE</name>
<keyword evidence="3" id="KW-1185">Reference proteome</keyword>
<dbReference type="GeneID" id="36575528"/>
<dbReference type="EMBL" id="KZ679009">
    <property type="protein sequence ID" value="PSS22195.1"/>
    <property type="molecule type" value="Genomic_DNA"/>
</dbReference>
<evidence type="ECO:0000256" key="1">
    <source>
        <dbReference type="SAM" id="MobiDB-lite"/>
    </source>
</evidence>
<gene>
    <name evidence="2" type="ORF">M430DRAFT_40970</name>
</gene>
<dbReference type="InParanoid" id="A0A2T3B605"/>
<feature type="region of interest" description="Disordered" evidence="1">
    <location>
        <begin position="27"/>
        <end position="63"/>
    </location>
</feature>
<dbReference type="OrthoDB" id="8922241at2759"/>
<dbReference type="Proteomes" id="UP000241818">
    <property type="component" value="Unassembled WGS sequence"/>
</dbReference>
<evidence type="ECO:0000313" key="2">
    <source>
        <dbReference type="EMBL" id="PSS22195.1"/>
    </source>
</evidence>
<sequence>MSQTLLLSGLDSTPNPVVNIHYSPELLQHPFSPPPSGDALPKQSSWTQPVSSMETGQSFTARRSAASNLPTFQLPPPDHLSALHKYPAVKRVKVKVKVKGQGSRLKGVPK</sequence>
<dbReference type="RefSeq" id="XP_024722350.1">
    <property type="nucleotide sequence ID" value="XM_024867447.1"/>
</dbReference>
<accession>A0A2T3B605</accession>
<dbReference type="AlphaFoldDB" id="A0A2T3B605"/>
<proteinExistence type="predicted"/>